<evidence type="ECO:0000313" key="16">
    <source>
        <dbReference type="EMBL" id="VDN02254.1"/>
    </source>
</evidence>
<feature type="signal peptide" evidence="11">
    <location>
        <begin position="1"/>
        <end position="15"/>
    </location>
</feature>
<dbReference type="GO" id="GO:0005261">
    <property type="term" value="F:monoatomic cation channel activity"/>
    <property type="evidence" value="ECO:0007669"/>
    <property type="project" value="TreeGrafter"/>
</dbReference>
<dbReference type="InterPro" id="IPR056768">
    <property type="entry name" value="THU_Piezo"/>
</dbReference>
<evidence type="ECO:0000313" key="17">
    <source>
        <dbReference type="Proteomes" id="UP000276776"/>
    </source>
</evidence>
<feature type="domain" description="Piezo THU9 and anchor" evidence="15">
    <location>
        <begin position="639"/>
        <end position="767"/>
    </location>
</feature>
<feature type="transmembrane region" description="Helical" evidence="10">
    <location>
        <begin position="747"/>
        <end position="767"/>
    </location>
</feature>
<feature type="domain" description="Piezo transmembrane helical unit" evidence="14">
    <location>
        <begin position="406"/>
        <end position="525"/>
    </location>
</feature>
<evidence type="ECO:0000259" key="15">
    <source>
        <dbReference type="Pfam" id="PF24874"/>
    </source>
</evidence>
<protein>
    <submittedName>
        <fullName evidence="18">Piezo_RRas_bdg domain-containing protein</fullName>
    </submittedName>
</protein>
<keyword evidence="7" id="KW-0406">Ion transport</keyword>
<evidence type="ECO:0000256" key="2">
    <source>
        <dbReference type="ARBA" id="ARBA00007821"/>
    </source>
</evidence>
<keyword evidence="17" id="KW-1185">Reference proteome</keyword>
<dbReference type="InterPro" id="IPR027272">
    <property type="entry name" value="Piezo"/>
</dbReference>
<keyword evidence="4" id="KW-1003">Cell membrane</keyword>
<feature type="domain" description="Piezo THU9 and anchor" evidence="15">
    <location>
        <begin position="559"/>
        <end position="628"/>
    </location>
</feature>
<evidence type="ECO:0000256" key="4">
    <source>
        <dbReference type="ARBA" id="ARBA00022475"/>
    </source>
</evidence>
<evidence type="ECO:0000256" key="6">
    <source>
        <dbReference type="ARBA" id="ARBA00022989"/>
    </source>
</evidence>
<dbReference type="AlphaFoldDB" id="A0A0N5CXE1"/>
<evidence type="ECO:0000259" key="12">
    <source>
        <dbReference type="Pfam" id="PF12166"/>
    </source>
</evidence>
<accession>A0A0N5CXE1</accession>
<dbReference type="InterPro" id="IPR056770">
    <property type="entry name" value="Piezo_THU9_anchor"/>
</dbReference>
<dbReference type="WBParaSite" id="TCLT_0000506201-mRNA-1">
    <property type="protein sequence ID" value="TCLT_0000506201-mRNA-1"/>
    <property type="gene ID" value="TCLT_0000506201"/>
</dbReference>
<gene>
    <name evidence="16" type="ORF">TCLT_LOCUS5051</name>
</gene>
<dbReference type="OrthoDB" id="5862934at2759"/>
<dbReference type="Pfam" id="PF12166">
    <property type="entry name" value="Piezo_cap"/>
    <property type="match status" value="1"/>
</dbReference>
<dbReference type="Pfam" id="PF23188">
    <property type="entry name" value="THU_Piezo1"/>
    <property type="match status" value="1"/>
</dbReference>
<feature type="transmembrane region" description="Helical" evidence="10">
    <location>
        <begin position="406"/>
        <end position="434"/>
    </location>
</feature>
<feature type="transmembrane region" description="Helical" evidence="10">
    <location>
        <begin position="560"/>
        <end position="584"/>
    </location>
</feature>
<dbReference type="GO" id="GO:0050982">
    <property type="term" value="P:detection of mechanical stimulus"/>
    <property type="evidence" value="ECO:0007669"/>
    <property type="project" value="TreeGrafter"/>
</dbReference>
<keyword evidence="5 10" id="KW-0812">Transmembrane</keyword>
<comment type="subcellular location">
    <subcellularLocation>
        <location evidence="1">Cell membrane</location>
        <topology evidence="1">Multi-pass membrane protein</topology>
    </subcellularLocation>
</comment>
<evidence type="ECO:0000256" key="3">
    <source>
        <dbReference type="ARBA" id="ARBA00022448"/>
    </source>
</evidence>
<comment type="similarity">
    <text evidence="2">Belongs to the PIEZO (TC 1.A.75) family.</text>
</comment>
<keyword evidence="11" id="KW-0732">Signal</keyword>
<dbReference type="Proteomes" id="UP000276776">
    <property type="component" value="Unassembled WGS sequence"/>
</dbReference>
<evidence type="ECO:0000256" key="5">
    <source>
        <dbReference type="ARBA" id="ARBA00022692"/>
    </source>
</evidence>
<dbReference type="GO" id="GO:0042391">
    <property type="term" value="P:regulation of membrane potential"/>
    <property type="evidence" value="ECO:0007669"/>
    <property type="project" value="TreeGrafter"/>
</dbReference>
<evidence type="ECO:0000259" key="13">
    <source>
        <dbReference type="Pfam" id="PF15917"/>
    </source>
</evidence>
<organism evidence="18">
    <name type="scientific">Thelazia callipaeda</name>
    <name type="common">Oriental eyeworm</name>
    <name type="synonym">Parasitic nematode</name>
    <dbReference type="NCBI Taxonomy" id="103827"/>
    <lineage>
        <taxon>Eukaryota</taxon>
        <taxon>Metazoa</taxon>
        <taxon>Ecdysozoa</taxon>
        <taxon>Nematoda</taxon>
        <taxon>Chromadorea</taxon>
        <taxon>Rhabditida</taxon>
        <taxon>Spirurina</taxon>
        <taxon>Spiruromorpha</taxon>
        <taxon>Thelazioidea</taxon>
        <taxon>Thelaziidae</taxon>
        <taxon>Thelazia</taxon>
    </lineage>
</organism>
<feature type="transmembrane region" description="Helical" evidence="10">
    <location>
        <begin position="1015"/>
        <end position="1035"/>
    </location>
</feature>
<dbReference type="InterPro" id="IPR031334">
    <property type="entry name" value="Piezo_cap_dom"/>
</dbReference>
<dbReference type="STRING" id="103827.A0A0N5CXE1"/>
<evidence type="ECO:0000313" key="18">
    <source>
        <dbReference type="WBParaSite" id="TCLT_0000506201-mRNA-1"/>
    </source>
</evidence>
<dbReference type="GO" id="GO:0071260">
    <property type="term" value="P:cellular response to mechanical stimulus"/>
    <property type="evidence" value="ECO:0007669"/>
    <property type="project" value="TreeGrafter"/>
</dbReference>
<evidence type="ECO:0000256" key="11">
    <source>
        <dbReference type="SAM" id="SignalP"/>
    </source>
</evidence>
<feature type="transmembrane region" description="Helical" evidence="10">
    <location>
        <begin position="65"/>
        <end position="86"/>
    </location>
</feature>
<dbReference type="GO" id="GO:0008381">
    <property type="term" value="F:mechanosensitive monoatomic ion channel activity"/>
    <property type="evidence" value="ECO:0007669"/>
    <property type="project" value="InterPro"/>
</dbReference>
<reference evidence="16 17" key="2">
    <citation type="submission" date="2018-11" db="EMBL/GenBank/DDBJ databases">
        <authorList>
            <consortium name="Pathogen Informatics"/>
        </authorList>
    </citation>
    <scope>NUCLEOTIDE SEQUENCE [LARGE SCALE GENOMIC DNA]</scope>
</reference>
<reference evidence="18" key="1">
    <citation type="submission" date="2017-02" db="UniProtKB">
        <authorList>
            <consortium name="WormBaseParasite"/>
        </authorList>
    </citation>
    <scope>IDENTIFICATION</scope>
</reference>
<evidence type="ECO:0000256" key="9">
    <source>
        <dbReference type="ARBA" id="ARBA00023303"/>
    </source>
</evidence>
<feature type="transmembrane region" description="Helical" evidence="10">
    <location>
        <begin position="679"/>
        <end position="698"/>
    </location>
</feature>
<dbReference type="Pfam" id="PF15917">
    <property type="entry name" value="Piezo_TM25-28"/>
    <property type="match status" value="1"/>
</dbReference>
<evidence type="ECO:0000259" key="14">
    <source>
        <dbReference type="Pfam" id="PF23188"/>
    </source>
</evidence>
<evidence type="ECO:0000256" key="10">
    <source>
        <dbReference type="SAM" id="Phobius"/>
    </source>
</evidence>
<dbReference type="PANTHER" id="PTHR13167">
    <property type="entry name" value="PIEZO-TYPE MECHANOSENSITIVE ION CHANNEL COMPONENT"/>
    <property type="match status" value="1"/>
</dbReference>
<evidence type="ECO:0000256" key="7">
    <source>
        <dbReference type="ARBA" id="ARBA00023065"/>
    </source>
</evidence>
<feature type="transmembrane region" description="Helical" evidence="10">
    <location>
        <begin position="93"/>
        <end position="112"/>
    </location>
</feature>
<feature type="chain" id="PRO_5043126427" evidence="11">
    <location>
        <begin position="16"/>
        <end position="1110"/>
    </location>
</feature>
<dbReference type="PANTHER" id="PTHR13167:SF25">
    <property type="entry name" value="PIEZO-TYPE MECHANOSENSITIVE ION CHANNEL COMPONENT"/>
    <property type="match status" value="1"/>
</dbReference>
<keyword evidence="9" id="KW-0407">Ion channel</keyword>
<dbReference type="OMA" id="YAIYCYF"/>
<feature type="domain" description="Piezo non-specific cation channel cap" evidence="12">
    <location>
        <begin position="790"/>
        <end position="1103"/>
    </location>
</feature>
<dbReference type="InterPro" id="IPR031805">
    <property type="entry name" value="Piezo_TM25-28"/>
</dbReference>
<dbReference type="Pfam" id="PF24874">
    <property type="entry name" value="Piezo_THU9_anchor"/>
    <property type="match status" value="2"/>
</dbReference>
<name>A0A0N5CXE1_THECL</name>
<feature type="transmembrane region" description="Helical" evidence="10">
    <location>
        <begin position="488"/>
        <end position="512"/>
    </location>
</feature>
<keyword evidence="6 10" id="KW-1133">Transmembrane helix</keyword>
<evidence type="ECO:0000256" key="8">
    <source>
        <dbReference type="ARBA" id="ARBA00023136"/>
    </source>
</evidence>
<dbReference type="GO" id="GO:0005886">
    <property type="term" value="C:plasma membrane"/>
    <property type="evidence" value="ECO:0007669"/>
    <property type="project" value="UniProtKB-SubCell"/>
</dbReference>
<evidence type="ECO:0000256" key="1">
    <source>
        <dbReference type="ARBA" id="ARBA00004651"/>
    </source>
</evidence>
<sequence>MSHSILFYFLSVAFALKQLAHFQIERNECNDMNGDSNDGITLALQANKSLEFNPVHDYYSTRTKIFLDVIKQLAFSYFHWIPLLLVFSHGIRFSLPIFLSTLLIVLAFINMWRGADLYLSDPKVFIRSWRLLTLYLLTIIFFQIAAIIALTFFEYFIQQESQKSLAYALFHVHFQRTVVNIRADRIVCYRGVVLYSQLIFKGMTVIQQEERVRLATLRHTINGMEKMDLSFGKWQIEFLITIRGWNEKLLSASEMAIEKANQDSLNHSLKIDYISDALKEQLRDDISMNIKKKRKKQRFISLSSLLESFAFWLSLKTLDYRYIRYVINKEKELLLQKLPQELSLVSEESLAKLQGYNLGNSICLVKNVTDILKIPKYMNDVHNRWLQLSLSRRLLSSVGTFIECNISTLCFIVMIIVHGNAQCLLTLPLALLVYFWGALTDHGFRLMWIIAIFYVQIMIVVMICFKYTSLPWVCTDTERCSYLSASVIGSFVGIADEPMSVLLLCILVLALFTQRHIMRRNGFWYVSSKQLLRNRSKQKSCLLTILADMFKSHQQTPYNYYPWMILSDLAALTILIFNFSHFDLARRDALMLTEIKSHLLPDTFIYYFMTSIIMIFLDRIIYLRKSIHNEAKVKRVSNGLFLWYMARGNHMLASAFQIRDGYPQYIIGHTMMKPNPIHWILYAGFFYAVPLFEITSVLDWTFTRTTLTMLEFYKLQTINYYLYFIHGLRKLEVFYPRKRAETISMKLKVFIGGGTLLGIFVGVFLPVDMVLTLRIGYHAIIYEYHTEDLPLISVQEYNQLTNYFEDDHHARNYLYSLGPETIIDVTLNEQGITYYVHPIWETQLIKLITSANTPLKIKCRMNLKRMRLQEQEIQILKKIDSTPLEAGREWDMDMTQNDMKRLLKVLKSENCNDSFEMDISKIVPSLISVPNEGLLYEKPKIVVENLKRKFVYLNYTYQFHTKLIIKTDCTNQPNTSYRPHAVSIIQQGFGHNGLKIGPPTPLRFLLFVSKVSSSYLRFLNISTPSLLVTIVMIFLMSCKIRDILMTKPFELTFKEIGDPTRLLYLCHDISLVREAKLFDLEHDLFGKLVYVLRSSEALIHFTKFEMKNLF</sequence>
<feature type="transmembrane region" description="Helical" evidence="10">
    <location>
        <begin position="132"/>
        <end position="157"/>
    </location>
</feature>
<keyword evidence="3" id="KW-0813">Transport</keyword>
<feature type="domain" description="Piezo TM25-28" evidence="13">
    <location>
        <begin position="48"/>
        <end position="158"/>
    </location>
</feature>
<dbReference type="EMBL" id="UYYF01004318">
    <property type="protein sequence ID" value="VDN02254.1"/>
    <property type="molecule type" value="Genomic_DNA"/>
</dbReference>
<feature type="transmembrane region" description="Helical" evidence="10">
    <location>
        <begin position="446"/>
        <end position="468"/>
    </location>
</feature>
<keyword evidence="8 10" id="KW-0472">Membrane</keyword>
<proteinExistence type="inferred from homology"/>
<feature type="transmembrane region" description="Helical" evidence="10">
    <location>
        <begin position="604"/>
        <end position="622"/>
    </location>
</feature>